<dbReference type="PANTHER" id="PTHR46082">
    <property type="entry name" value="ATP/GTP-BINDING PROTEIN-RELATED"/>
    <property type="match status" value="1"/>
</dbReference>
<accession>A0A9W8N446</accession>
<keyword evidence="5" id="KW-1185">Reference proteome</keyword>
<dbReference type="InterPro" id="IPR007111">
    <property type="entry name" value="NACHT_NTPase"/>
</dbReference>
<dbReference type="Gene3D" id="3.40.50.1580">
    <property type="entry name" value="Nucleoside phosphorylase domain"/>
    <property type="match status" value="1"/>
</dbReference>
<evidence type="ECO:0000313" key="5">
    <source>
        <dbReference type="Proteomes" id="UP001148614"/>
    </source>
</evidence>
<dbReference type="GO" id="GO:0009116">
    <property type="term" value="P:nucleoside metabolic process"/>
    <property type="evidence" value="ECO:0007669"/>
    <property type="project" value="InterPro"/>
</dbReference>
<feature type="compositionally biased region" description="Polar residues" evidence="2">
    <location>
        <begin position="33"/>
        <end position="43"/>
    </location>
</feature>
<dbReference type="InterPro" id="IPR035994">
    <property type="entry name" value="Nucleoside_phosphorylase_sf"/>
</dbReference>
<dbReference type="Pfam" id="PF22939">
    <property type="entry name" value="WHD_GPIID"/>
    <property type="match status" value="1"/>
</dbReference>
<evidence type="ECO:0000313" key="4">
    <source>
        <dbReference type="EMBL" id="KAJ3553909.1"/>
    </source>
</evidence>
<dbReference type="GO" id="GO:0003824">
    <property type="term" value="F:catalytic activity"/>
    <property type="evidence" value="ECO:0007669"/>
    <property type="project" value="InterPro"/>
</dbReference>
<gene>
    <name evidence="4" type="ORF">NPX13_g10763</name>
</gene>
<dbReference type="EMBL" id="JANPWZ010003179">
    <property type="protein sequence ID" value="KAJ3553909.1"/>
    <property type="molecule type" value="Genomic_DNA"/>
</dbReference>
<feature type="compositionally biased region" description="Polar residues" evidence="2">
    <location>
        <begin position="10"/>
        <end position="25"/>
    </location>
</feature>
<dbReference type="SUPFAM" id="SSF52540">
    <property type="entry name" value="P-loop containing nucleoside triphosphate hydrolases"/>
    <property type="match status" value="1"/>
</dbReference>
<proteinExistence type="predicted"/>
<organism evidence="4 5">
    <name type="scientific">Xylaria arbuscula</name>
    <dbReference type="NCBI Taxonomy" id="114810"/>
    <lineage>
        <taxon>Eukaryota</taxon>
        <taxon>Fungi</taxon>
        <taxon>Dikarya</taxon>
        <taxon>Ascomycota</taxon>
        <taxon>Pezizomycotina</taxon>
        <taxon>Sordariomycetes</taxon>
        <taxon>Xylariomycetidae</taxon>
        <taxon>Xylariales</taxon>
        <taxon>Xylariaceae</taxon>
        <taxon>Xylaria</taxon>
    </lineage>
</organism>
<dbReference type="Gene3D" id="3.40.50.300">
    <property type="entry name" value="P-loop containing nucleotide triphosphate hydrolases"/>
    <property type="match status" value="1"/>
</dbReference>
<evidence type="ECO:0000256" key="1">
    <source>
        <dbReference type="ARBA" id="ARBA00022737"/>
    </source>
</evidence>
<evidence type="ECO:0000259" key="3">
    <source>
        <dbReference type="PROSITE" id="PS50837"/>
    </source>
</evidence>
<dbReference type="InterPro" id="IPR056884">
    <property type="entry name" value="NPHP3-like_N"/>
</dbReference>
<dbReference type="PANTHER" id="PTHR46082:SF11">
    <property type="entry name" value="AAA+ ATPASE DOMAIN-CONTAINING PROTEIN-RELATED"/>
    <property type="match status" value="1"/>
</dbReference>
<feature type="region of interest" description="Disordered" evidence="2">
    <location>
        <begin position="1"/>
        <end position="52"/>
    </location>
</feature>
<evidence type="ECO:0000256" key="2">
    <source>
        <dbReference type="SAM" id="MobiDB-lite"/>
    </source>
</evidence>
<dbReference type="Pfam" id="PF24883">
    <property type="entry name" value="NPHP3_N"/>
    <property type="match status" value="1"/>
</dbReference>
<dbReference type="AlphaFoldDB" id="A0A9W8N446"/>
<dbReference type="InterPro" id="IPR027417">
    <property type="entry name" value="P-loop_NTPase"/>
</dbReference>
<dbReference type="InterPro" id="IPR054471">
    <property type="entry name" value="GPIID_WHD"/>
</dbReference>
<dbReference type="InterPro" id="IPR053137">
    <property type="entry name" value="NLR-like"/>
</dbReference>
<feature type="domain" description="NACHT" evidence="3">
    <location>
        <begin position="523"/>
        <end position="668"/>
    </location>
</feature>
<reference evidence="4" key="1">
    <citation type="submission" date="2022-07" db="EMBL/GenBank/DDBJ databases">
        <title>Genome Sequence of Xylaria arbuscula.</title>
        <authorList>
            <person name="Buettner E."/>
        </authorList>
    </citation>
    <scope>NUCLEOTIDE SEQUENCE</scope>
    <source>
        <strain evidence="4">VT107</strain>
    </source>
</reference>
<dbReference type="VEuPathDB" id="FungiDB:F4678DRAFT_16618"/>
<keyword evidence="1" id="KW-0677">Repeat</keyword>
<dbReference type="VEuPathDB" id="FungiDB:F4678DRAFT_422344"/>
<comment type="caution">
    <text evidence="4">The sequence shown here is derived from an EMBL/GenBank/DDBJ whole genome shotgun (WGS) entry which is preliminary data.</text>
</comment>
<dbReference type="PROSITE" id="PS50837">
    <property type="entry name" value="NACHT"/>
    <property type="match status" value="1"/>
</dbReference>
<dbReference type="Proteomes" id="UP001148614">
    <property type="component" value="Unassembled WGS sequence"/>
</dbReference>
<sequence length="998" mass="112303">MSDVDDETDQNANNPDPTPKNTSLETPPAGRSSALTTFVSSPPSLELHDTSQPNLLQDSRKMMILMRRDGEWEDVKECRRCSIIDAIEKVRNDNPEQDWLLYNKDGRDQPQFEPIKNPFLLNYTSGMVCALPKEQTAAIAMLDERHPKLPKPPNDHNTYNLGSIGDHNVVITCLPTGKIGNVPAATVAHHMAHAFPSIKFGLMVGIGGGIPPKVRLGDVVVGVPIGQYPGVVQWDLGKEEKEGRFTRTGSLNNPPDLLLGAISALRSEHDLEDSKMSSYLSEMASRYPKLASKYLGSKSLQDMLFKATYDHEEVTLCPSDAQVSEEEDEEKEDESCRYCDKTQIIRRKPRDKRIHYGLIASGNSVVKNAAFRDNLRRALGNDMLCIEMEAAGLMDNFPCVVIRGICDYADSHKTKAWQEHAAAVAAAFAKELLGYIQQSDVDRERTVKDALNDISGTLSTINKNITHARRHLEKEEDIKILDWLIATDYGPQQTDYLRRRQPGTGQWLLDSNEYQHWKQESNKTLFCPGIPGAGKTILTSIVIEDLEKTFYDKTITIVAYIYCNYKLQSEQTPESLLSSLLKQLAQTQPSLPHSLKELYDRHKVRRTRPSLDEIYGALETVALQDSRVFIVIDALDECQDSDSCRTRFLAAIFNLQMKAGVNIFATSRIVPEITERFKESPLIEIRATECDIRRYLQGHLSELPKFIISQFDLQKDIIISITKAVDGMFLLAQLHFASLKGKDTRKSIRIALQKLATGSNAYDAAYDTAMMRIQGQLQEQAERAKQVLLWITCAKRPLTKLELLHALAVEANEPELDEDNIPQIEDIVSICAGLVIVDEESSIIRLVHYTTQDYFQRTQSDWFPDAQSSIVTTCTTYLSFNQFANGYAETDETFEERLKSHLFYNYAAHNWGYHSCEVSDSQSIISFLQKPAQVEASSQVLMTDNEYKWGDYSQSAPKQVTGLHLAAYFGLNEVIATLLKTFKADIGDSRGRTPVSRS</sequence>
<protein>
    <recommendedName>
        <fullName evidence="3">NACHT domain-containing protein</fullName>
    </recommendedName>
</protein>
<dbReference type="SUPFAM" id="SSF53167">
    <property type="entry name" value="Purine and uridine phosphorylases"/>
    <property type="match status" value="1"/>
</dbReference>
<name>A0A9W8N446_9PEZI</name>